<dbReference type="EMBL" id="JABZXR010000050">
    <property type="protein sequence ID" value="MBF1664514.1"/>
    <property type="molecule type" value="Genomic_DNA"/>
</dbReference>
<proteinExistence type="predicted"/>
<comment type="caution">
    <text evidence="1">The sequence shown here is derived from an EMBL/GenBank/DDBJ whole genome shotgun (WGS) entry which is preliminary data.</text>
</comment>
<organism evidence="1 2">
    <name type="scientific">Rothia mucilaginosa</name>
    <dbReference type="NCBI Taxonomy" id="43675"/>
    <lineage>
        <taxon>Bacteria</taxon>
        <taxon>Bacillati</taxon>
        <taxon>Actinomycetota</taxon>
        <taxon>Actinomycetes</taxon>
        <taxon>Micrococcales</taxon>
        <taxon>Micrococcaceae</taxon>
        <taxon>Rothia</taxon>
    </lineage>
</organism>
<dbReference type="Proteomes" id="UP000756427">
    <property type="component" value="Unassembled WGS sequence"/>
</dbReference>
<sequence length="96" mass="11445">MEKHELVAPPIGTIYRLSHMRHYTRLREDEYWQVERRTEKTVWLRQLVTNTAGEPMLGMIRTDVPLRQCRVLQDACLCIHKGVYADLYDDIYRPGQ</sequence>
<accession>A0A930L638</accession>
<dbReference type="RefSeq" id="WP_303976258.1">
    <property type="nucleotide sequence ID" value="NZ_JABZXR010000050.1"/>
</dbReference>
<reference evidence="1" key="1">
    <citation type="submission" date="2020-04" db="EMBL/GenBank/DDBJ databases">
        <title>Deep metagenomics examines the oral microbiome during advanced dental caries in children, revealing novel taxa and co-occurrences with host molecules.</title>
        <authorList>
            <person name="Baker J.L."/>
            <person name="Morton J.T."/>
            <person name="Dinis M."/>
            <person name="Alvarez R."/>
            <person name="Tran N.C."/>
            <person name="Knight R."/>
            <person name="Edlund A."/>
        </authorList>
    </citation>
    <scope>NUCLEOTIDE SEQUENCE</scope>
    <source>
        <strain evidence="1">JCVI_44_bin.2</strain>
    </source>
</reference>
<gene>
    <name evidence="1" type="ORF">HXO64_08220</name>
</gene>
<name>A0A930L638_9MICC</name>
<evidence type="ECO:0000313" key="1">
    <source>
        <dbReference type="EMBL" id="MBF1664514.1"/>
    </source>
</evidence>
<dbReference type="AlphaFoldDB" id="A0A930L638"/>
<protein>
    <submittedName>
        <fullName evidence="1">Uncharacterized protein</fullName>
    </submittedName>
</protein>
<evidence type="ECO:0000313" key="2">
    <source>
        <dbReference type="Proteomes" id="UP000756427"/>
    </source>
</evidence>